<dbReference type="PANTHER" id="PTHR18919">
    <property type="entry name" value="ACETYL-COA C-ACYLTRANSFERASE"/>
    <property type="match status" value="1"/>
</dbReference>
<organism evidence="9 10">
    <name type="scientific">Nocardia amamiensis</name>
    <dbReference type="NCBI Taxonomy" id="404578"/>
    <lineage>
        <taxon>Bacteria</taxon>
        <taxon>Bacillati</taxon>
        <taxon>Actinomycetota</taxon>
        <taxon>Actinomycetes</taxon>
        <taxon>Mycobacteriales</taxon>
        <taxon>Nocardiaceae</taxon>
        <taxon>Nocardia</taxon>
    </lineage>
</organism>
<dbReference type="EC" id="2.3.1.9" evidence="2"/>
<evidence type="ECO:0000256" key="5">
    <source>
        <dbReference type="ARBA" id="ARBA00040529"/>
    </source>
</evidence>
<dbReference type="RefSeq" id="WP_195134220.1">
    <property type="nucleotide sequence ID" value="NZ_JADLQX010000119.1"/>
</dbReference>
<feature type="domain" description="Thiolase C-terminal" evidence="8">
    <location>
        <begin position="262"/>
        <end position="390"/>
    </location>
</feature>
<dbReference type="InterPro" id="IPR020617">
    <property type="entry name" value="Thiolase_C"/>
</dbReference>
<dbReference type="Gene3D" id="3.40.47.10">
    <property type="match status" value="2"/>
</dbReference>
<accession>A0ABS0D2H5</accession>
<evidence type="ECO:0000259" key="8">
    <source>
        <dbReference type="Pfam" id="PF02803"/>
    </source>
</evidence>
<dbReference type="Pfam" id="PF02803">
    <property type="entry name" value="Thiolase_C"/>
    <property type="match status" value="1"/>
</dbReference>
<keyword evidence="4 6" id="KW-0012">Acyltransferase</keyword>
<evidence type="ECO:0000259" key="7">
    <source>
        <dbReference type="Pfam" id="PF00108"/>
    </source>
</evidence>
<dbReference type="InterPro" id="IPR002155">
    <property type="entry name" value="Thiolase"/>
</dbReference>
<name>A0ABS0D2H5_9NOCA</name>
<evidence type="ECO:0000313" key="10">
    <source>
        <dbReference type="Proteomes" id="UP000702209"/>
    </source>
</evidence>
<evidence type="ECO:0000313" key="9">
    <source>
        <dbReference type="EMBL" id="MBF6303045.1"/>
    </source>
</evidence>
<dbReference type="EMBL" id="JADLQX010000119">
    <property type="protein sequence ID" value="MBF6303045.1"/>
    <property type="molecule type" value="Genomic_DNA"/>
</dbReference>
<proteinExistence type="inferred from homology"/>
<dbReference type="SUPFAM" id="SSF53901">
    <property type="entry name" value="Thiolase-like"/>
    <property type="match status" value="2"/>
</dbReference>
<dbReference type="PROSITE" id="PS00737">
    <property type="entry name" value="THIOLASE_2"/>
    <property type="match status" value="1"/>
</dbReference>
<dbReference type="InterPro" id="IPR016039">
    <property type="entry name" value="Thiolase-like"/>
</dbReference>
<dbReference type="InterPro" id="IPR020616">
    <property type="entry name" value="Thiolase_N"/>
</dbReference>
<comment type="similarity">
    <text evidence="1 6">Belongs to the thiolase-like superfamily. Thiolase family.</text>
</comment>
<keyword evidence="3 6" id="KW-0808">Transferase</keyword>
<reference evidence="9 10" key="1">
    <citation type="submission" date="2020-10" db="EMBL/GenBank/DDBJ databases">
        <title>Identification of Nocardia species via Next-generation sequencing and recognition of intraspecies genetic diversity.</title>
        <authorList>
            <person name="Li P."/>
            <person name="Li P."/>
            <person name="Lu B."/>
        </authorList>
    </citation>
    <scope>NUCLEOTIDE SEQUENCE [LARGE SCALE GENOMIC DNA]</scope>
    <source>
        <strain evidence="9 10">BJ06-0157</strain>
    </source>
</reference>
<comment type="caution">
    <text evidence="9">The sequence shown here is derived from an EMBL/GenBank/DDBJ whole genome shotgun (WGS) entry which is preliminary data.</text>
</comment>
<gene>
    <name evidence="9" type="ORF">IU459_36925</name>
</gene>
<dbReference type="InterPro" id="IPR020613">
    <property type="entry name" value="Thiolase_CS"/>
</dbReference>
<feature type="domain" description="Thiolase N-terminal" evidence="7">
    <location>
        <begin position="7"/>
        <end position="251"/>
    </location>
</feature>
<dbReference type="PIRSF" id="PIRSF000429">
    <property type="entry name" value="Ac-CoA_Ac_transf"/>
    <property type="match status" value="1"/>
</dbReference>
<evidence type="ECO:0000256" key="2">
    <source>
        <dbReference type="ARBA" id="ARBA00012705"/>
    </source>
</evidence>
<keyword evidence="10" id="KW-1185">Reference proteome</keyword>
<evidence type="ECO:0000256" key="1">
    <source>
        <dbReference type="ARBA" id="ARBA00010982"/>
    </source>
</evidence>
<sequence>MHDDIWLVGGLRTPFGRFGGSLRDLSLVELATEAVRGLVEQHHWPSEAVSELLLGTGMIEGATFVPARQLSLGLGLPESLPTLTVDRACCSGMTVIGLAARTISAGACSVIAAGAESMSRTPRLLHSTRWGAKRGDLKVEDLLLMRSPLSGTPLATYTGREALARGVTREDQDQWALRSQQRYAAAEADGWYDDERITVHTRRGAVSQDEQPRADVSLESLAALDTVYDSPTVTAGNAPGLNDGACALLLAGNRTLNETGAQPLARLAGYEQIAGGPTSAVYLPGVAIRRLLDRVGVPLHDVAVIEINEAFAATAQCSLGELAGNDAELEAELRERTNPNGGAVALGHPMGASGARVTLAAARELRRRGGRWAVAAICGGFGQADAVLLEAC</sequence>
<dbReference type="CDD" id="cd00751">
    <property type="entry name" value="thiolase"/>
    <property type="match status" value="1"/>
</dbReference>
<dbReference type="PANTHER" id="PTHR18919:SF107">
    <property type="entry name" value="ACETYL-COA ACETYLTRANSFERASE, CYTOSOLIC"/>
    <property type="match status" value="1"/>
</dbReference>
<dbReference type="InterPro" id="IPR020610">
    <property type="entry name" value="Thiolase_AS"/>
</dbReference>
<dbReference type="PROSITE" id="PS00099">
    <property type="entry name" value="THIOLASE_3"/>
    <property type="match status" value="1"/>
</dbReference>
<evidence type="ECO:0000256" key="4">
    <source>
        <dbReference type="ARBA" id="ARBA00023315"/>
    </source>
</evidence>
<evidence type="ECO:0000256" key="6">
    <source>
        <dbReference type="RuleBase" id="RU003557"/>
    </source>
</evidence>
<dbReference type="Pfam" id="PF00108">
    <property type="entry name" value="Thiolase_N"/>
    <property type="match status" value="1"/>
</dbReference>
<dbReference type="NCBIfam" id="TIGR01930">
    <property type="entry name" value="AcCoA-C-Actrans"/>
    <property type="match status" value="1"/>
</dbReference>
<evidence type="ECO:0000256" key="3">
    <source>
        <dbReference type="ARBA" id="ARBA00022679"/>
    </source>
</evidence>
<protein>
    <recommendedName>
        <fullName evidence="5">Probable acetyl-CoA acetyltransferase</fullName>
        <ecNumber evidence="2">2.3.1.9</ecNumber>
    </recommendedName>
</protein>
<dbReference type="Proteomes" id="UP000702209">
    <property type="component" value="Unassembled WGS sequence"/>
</dbReference>